<accession>A0AAE2BZ72</accession>
<dbReference type="PANTHER" id="PTHR47188">
    <property type="entry name" value="PROTEIN TAR1"/>
    <property type="match status" value="1"/>
</dbReference>
<dbReference type="Proteomes" id="UP001289374">
    <property type="component" value="Unassembled WGS sequence"/>
</dbReference>
<name>A0AAE2BZ72_9LAMI</name>
<gene>
    <name evidence="1" type="ORF">Sango_1059500</name>
</gene>
<evidence type="ECO:0000313" key="1">
    <source>
        <dbReference type="EMBL" id="KAK4403188.1"/>
    </source>
</evidence>
<comment type="caution">
    <text evidence="1">The sequence shown here is derived from an EMBL/GenBank/DDBJ whole genome shotgun (WGS) entry which is preliminary data.</text>
</comment>
<dbReference type="EMBL" id="JACGWL010000005">
    <property type="protein sequence ID" value="KAK4403188.1"/>
    <property type="molecule type" value="Genomic_DNA"/>
</dbReference>
<dbReference type="AlphaFoldDB" id="A0AAE2BZ72"/>
<sequence>MGSPSASTGPKHTRSICLSATIRAMTFYRHIDCPSFGCRLNMHWSAPRACQDRLSSFHIRLWCMPDPIRFPLDNFKHSLTLFSKFFSYFPRILVLYWIAVRGVSLCAQHDGRVDDTEHDTTTRELRVQPPLVVMSIAAGSHLGQLCTTAHGKPLPRTLGEGGARCVTTRQTCLGLMASGATCVKNSMVHKIL</sequence>
<protein>
    <submittedName>
        <fullName evidence="1">Uncharacterized protein</fullName>
    </submittedName>
</protein>
<dbReference type="PANTHER" id="PTHR47188:SF1">
    <property type="entry name" value="PROTEIN TAR1"/>
    <property type="match status" value="1"/>
</dbReference>
<dbReference type="InterPro" id="IPR044792">
    <property type="entry name" value="TAR1"/>
</dbReference>
<organism evidence="1 2">
    <name type="scientific">Sesamum angolense</name>
    <dbReference type="NCBI Taxonomy" id="2727404"/>
    <lineage>
        <taxon>Eukaryota</taxon>
        <taxon>Viridiplantae</taxon>
        <taxon>Streptophyta</taxon>
        <taxon>Embryophyta</taxon>
        <taxon>Tracheophyta</taxon>
        <taxon>Spermatophyta</taxon>
        <taxon>Magnoliopsida</taxon>
        <taxon>eudicotyledons</taxon>
        <taxon>Gunneridae</taxon>
        <taxon>Pentapetalae</taxon>
        <taxon>asterids</taxon>
        <taxon>lamiids</taxon>
        <taxon>Lamiales</taxon>
        <taxon>Pedaliaceae</taxon>
        <taxon>Sesamum</taxon>
    </lineage>
</organism>
<reference evidence="1" key="1">
    <citation type="submission" date="2020-06" db="EMBL/GenBank/DDBJ databases">
        <authorList>
            <person name="Li T."/>
            <person name="Hu X."/>
            <person name="Zhang T."/>
            <person name="Song X."/>
            <person name="Zhang H."/>
            <person name="Dai N."/>
            <person name="Sheng W."/>
            <person name="Hou X."/>
            <person name="Wei L."/>
        </authorList>
    </citation>
    <scope>NUCLEOTIDE SEQUENCE</scope>
    <source>
        <strain evidence="1">K16</strain>
        <tissue evidence="1">Leaf</tissue>
    </source>
</reference>
<evidence type="ECO:0000313" key="2">
    <source>
        <dbReference type="Proteomes" id="UP001289374"/>
    </source>
</evidence>
<proteinExistence type="predicted"/>
<dbReference type="GO" id="GO:0043457">
    <property type="term" value="P:regulation of cellular respiration"/>
    <property type="evidence" value="ECO:0007669"/>
    <property type="project" value="InterPro"/>
</dbReference>
<keyword evidence="2" id="KW-1185">Reference proteome</keyword>
<reference evidence="1" key="2">
    <citation type="journal article" date="2024" name="Plant">
        <title>Genomic evolution and insights into agronomic trait innovations of Sesamum species.</title>
        <authorList>
            <person name="Miao H."/>
            <person name="Wang L."/>
            <person name="Qu L."/>
            <person name="Liu H."/>
            <person name="Sun Y."/>
            <person name="Le M."/>
            <person name="Wang Q."/>
            <person name="Wei S."/>
            <person name="Zheng Y."/>
            <person name="Lin W."/>
            <person name="Duan Y."/>
            <person name="Cao H."/>
            <person name="Xiong S."/>
            <person name="Wang X."/>
            <person name="Wei L."/>
            <person name="Li C."/>
            <person name="Ma Q."/>
            <person name="Ju M."/>
            <person name="Zhao R."/>
            <person name="Li G."/>
            <person name="Mu C."/>
            <person name="Tian Q."/>
            <person name="Mei H."/>
            <person name="Zhang T."/>
            <person name="Gao T."/>
            <person name="Zhang H."/>
        </authorList>
    </citation>
    <scope>NUCLEOTIDE SEQUENCE</scope>
    <source>
        <strain evidence="1">K16</strain>
    </source>
</reference>